<evidence type="ECO:0000256" key="6">
    <source>
        <dbReference type="ARBA" id="ARBA00022729"/>
    </source>
</evidence>
<dbReference type="PANTHER" id="PTHR30290">
    <property type="entry name" value="PERIPLASMIC BINDING COMPONENT OF ABC TRANSPORTER"/>
    <property type="match status" value="1"/>
</dbReference>
<feature type="domain" description="Solute-binding protein family 5" evidence="9">
    <location>
        <begin position="128"/>
        <end position="487"/>
    </location>
</feature>
<evidence type="ECO:0000313" key="10">
    <source>
        <dbReference type="EMBL" id="HJG30310.1"/>
    </source>
</evidence>
<dbReference type="Gene3D" id="3.10.105.10">
    <property type="entry name" value="Dipeptide-binding Protein, Domain 3"/>
    <property type="match status" value="1"/>
</dbReference>
<comment type="caution">
    <text evidence="10">The sequence shown here is derived from an EMBL/GenBank/DDBJ whole genome shotgun (WGS) entry which is preliminary data.</text>
</comment>
<comment type="function">
    <text evidence="1">Part of the ABC transporter complex GsiABCD involved in glutathione import. Binds glutathione.</text>
</comment>
<evidence type="ECO:0000256" key="1">
    <source>
        <dbReference type="ARBA" id="ARBA00003489"/>
    </source>
</evidence>
<dbReference type="SUPFAM" id="SSF53850">
    <property type="entry name" value="Periplasmic binding protein-like II"/>
    <property type="match status" value="1"/>
</dbReference>
<evidence type="ECO:0000259" key="9">
    <source>
        <dbReference type="Pfam" id="PF00496"/>
    </source>
</evidence>
<dbReference type="Proteomes" id="UP000746751">
    <property type="component" value="Unassembled WGS sequence"/>
</dbReference>
<evidence type="ECO:0000256" key="7">
    <source>
        <dbReference type="ARBA" id="ARBA00022764"/>
    </source>
</evidence>
<dbReference type="GO" id="GO:1904680">
    <property type="term" value="F:peptide transmembrane transporter activity"/>
    <property type="evidence" value="ECO:0007669"/>
    <property type="project" value="TreeGrafter"/>
</dbReference>
<evidence type="ECO:0000256" key="8">
    <source>
        <dbReference type="SAM" id="MobiDB-lite"/>
    </source>
</evidence>
<evidence type="ECO:0000256" key="2">
    <source>
        <dbReference type="ARBA" id="ARBA00004418"/>
    </source>
</evidence>
<dbReference type="PIRSF" id="PIRSF002741">
    <property type="entry name" value="MppA"/>
    <property type="match status" value="1"/>
</dbReference>
<dbReference type="InterPro" id="IPR030678">
    <property type="entry name" value="Peptide/Ni-bd"/>
</dbReference>
<dbReference type="PANTHER" id="PTHR30290:SF32">
    <property type="entry name" value="GLUTATHIONE-BINDING PROTEIN GSIB"/>
    <property type="match status" value="1"/>
</dbReference>
<dbReference type="InterPro" id="IPR039424">
    <property type="entry name" value="SBP_5"/>
</dbReference>
<dbReference type="Gene3D" id="3.40.190.10">
    <property type="entry name" value="Periplasmic binding protein-like II"/>
    <property type="match status" value="1"/>
</dbReference>
<dbReference type="InterPro" id="IPR000914">
    <property type="entry name" value="SBP_5_dom"/>
</dbReference>
<name>A0A921LQT4_9ACTN</name>
<dbReference type="EMBL" id="DYVF01000021">
    <property type="protein sequence ID" value="HJG30310.1"/>
    <property type="molecule type" value="Genomic_DNA"/>
</dbReference>
<accession>A0A921LQT4</accession>
<reference evidence="10" key="1">
    <citation type="journal article" date="2021" name="PeerJ">
        <title>Extensive microbial diversity within the chicken gut microbiome revealed by metagenomics and culture.</title>
        <authorList>
            <person name="Gilroy R."/>
            <person name="Ravi A."/>
            <person name="Getino M."/>
            <person name="Pursley I."/>
            <person name="Horton D.L."/>
            <person name="Alikhan N.F."/>
            <person name="Baker D."/>
            <person name="Gharbi K."/>
            <person name="Hall N."/>
            <person name="Watson M."/>
            <person name="Adriaenssens E.M."/>
            <person name="Foster-Nyarko E."/>
            <person name="Jarju S."/>
            <person name="Secka A."/>
            <person name="Antonio M."/>
            <person name="Oren A."/>
            <person name="Chaudhuri R.R."/>
            <person name="La Ragione R."/>
            <person name="Hildebrand F."/>
            <person name="Pallen M.J."/>
        </authorList>
    </citation>
    <scope>NUCLEOTIDE SEQUENCE</scope>
    <source>
        <strain evidence="10">ChiGjej2B2-7701</strain>
    </source>
</reference>
<keyword evidence="7" id="KW-0574">Periplasm</keyword>
<dbReference type="GO" id="GO:0030288">
    <property type="term" value="C:outer membrane-bounded periplasmic space"/>
    <property type="evidence" value="ECO:0007669"/>
    <property type="project" value="TreeGrafter"/>
</dbReference>
<evidence type="ECO:0000256" key="4">
    <source>
        <dbReference type="ARBA" id="ARBA00017393"/>
    </source>
</evidence>
<keyword evidence="5" id="KW-0813">Transport</keyword>
<comment type="similarity">
    <text evidence="3">Belongs to the bacterial solute-binding protein 5 family.</text>
</comment>
<proteinExistence type="inferred from homology"/>
<organism evidence="10 11">
    <name type="scientific">Collinsella ihumii</name>
    <dbReference type="NCBI Taxonomy" id="1720204"/>
    <lineage>
        <taxon>Bacteria</taxon>
        <taxon>Bacillati</taxon>
        <taxon>Actinomycetota</taxon>
        <taxon>Coriobacteriia</taxon>
        <taxon>Coriobacteriales</taxon>
        <taxon>Coriobacteriaceae</taxon>
        <taxon>Collinsella</taxon>
    </lineage>
</organism>
<dbReference type="Pfam" id="PF00496">
    <property type="entry name" value="SBP_bac_5"/>
    <property type="match status" value="1"/>
</dbReference>
<evidence type="ECO:0000256" key="3">
    <source>
        <dbReference type="ARBA" id="ARBA00005695"/>
    </source>
</evidence>
<dbReference type="GO" id="GO:0042938">
    <property type="term" value="P:dipeptide transport"/>
    <property type="evidence" value="ECO:0007669"/>
    <property type="project" value="TreeGrafter"/>
</dbReference>
<gene>
    <name evidence="10" type="ORF">K8U80_02820</name>
</gene>
<keyword evidence="6" id="KW-0732">Signal</keyword>
<dbReference type="Gene3D" id="3.90.76.10">
    <property type="entry name" value="Dipeptide-binding Protein, Domain 1"/>
    <property type="match status" value="1"/>
</dbReference>
<reference evidence="10" key="2">
    <citation type="submission" date="2021-09" db="EMBL/GenBank/DDBJ databases">
        <authorList>
            <person name="Gilroy R."/>
        </authorList>
    </citation>
    <scope>NUCLEOTIDE SEQUENCE</scope>
    <source>
        <strain evidence="10">ChiGjej2B2-7701</strain>
    </source>
</reference>
<protein>
    <recommendedName>
        <fullName evidence="4">Glutathione-binding protein GsiB</fullName>
    </recommendedName>
</protein>
<comment type="subcellular location">
    <subcellularLocation>
        <location evidence="2">Periplasm</location>
    </subcellularLocation>
</comment>
<dbReference type="AlphaFoldDB" id="A0A921LQT4"/>
<evidence type="ECO:0000313" key="11">
    <source>
        <dbReference type="Proteomes" id="UP000746751"/>
    </source>
</evidence>
<sequence length="573" mass="62710">MDKENKNMTWSDSGVTRRGFVGAVAAGAATVAGLGLAGCGGGGDTSTGTDTGSASGDGGSNVETIEADEEGFVVRATKTDGKAPKNECILAFEGEFQEMHPMDWSDGNSGNVVYYIYDSLYNLDENYEYEPRAAASYEVSDDACTYTFHLNEGITFADGAPLNAEAVVANYEAAINPENNWRRRRTFIETIDENTENTRVDSCTAVDELTVQFHLPEPYAPFMNSMTQFYLISPTALADPSWDYSKQSAGSGPYVLEEYAQGDHVSIVRNENYWGEAPSIDRIDFRVVPEAGSRIAALQTGEATAIYPMPTDQVATVRSAGDINMISIPSTTMRYVTLNTNYEPLSDVRVRQALNYALNQDEYVQVMYSGAATPATSVLPEMVPGYKGQTPYEYDLDKAKSLLEEAGYGDGFEVTIIGDNSTQETKGMTFVMQQLQQAGVTVNVQPNEAATNAELAAEPEDTTTLQMWYVNWSQSDPDGFLRSLLSSAMVPPTGYNTAFWKNDEFDSELEAGNAAPTEEEQNEHYGKCQDIAWEECPWLFLASDNTLLSYKAYLNGIKYVAQGIDVIHATLNV</sequence>
<evidence type="ECO:0000256" key="5">
    <source>
        <dbReference type="ARBA" id="ARBA00022448"/>
    </source>
</evidence>
<dbReference type="GO" id="GO:0043190">
    <property type="term" value="C:ATP-binding cassette (ABC) transporter complex"/>
    <property type="evidence" value="ECO:0007669"/>
    <property type="project" value="InterPro"/>
</dbReference>
<feature type="region of interest" description="Disordered" evidence="8">
    <location>
        <begin position="43"/>
        <end position="65"/>
    </location>
</feature>